<evidence type="ECO:0000313" key="5">
    <source>
        <dbReference type="EMBL" id="CAG7608898.1"/>
    </source>
</evidence>
<feature type="domain" description="HTH araC/xylS-type" evidence="4">
    <location>
        <begin position="174"/>
        <end position="271"/>
    </location>
</feature>
<dbReference type="PROSITE" id="PS00041">
    <property type="entry name" value="HTH_ARAC_FAMILY_1"/>
    <property type="match status" value="1"/>
</dbReference>
<dbReference type="EMBL" id="CAJVAS010000003">
    <property type="protein sequence ID" value="CAG7608898.1"/>
    <property type="molecule type" value="Genomic_DNA"/>
</dbReference>
<dbReference type="Proteomes" id="UP000693672">
    <property type="component" value="Unassembled WGS sequence"/>
</dbReference>
<evidence type="ECO:0000313" key="6">
    <source>
        <dbReference type="Proteomes" id="UP000693672"/>
    </source>
</evidence>
<dbReference type="PROSITE" id="PS01124">
    <property type="entry name" value="HTH_ARAC_FAMILY_2"/>
    <property type="match status" value="1"/>
</dbReference>
<keyword evidence="2" id="KW-0238">DNA-binding</keyword>
<reference evidence="5" key="1">
    <citation type="submission" date="2021-06" db="EMBL/GenBank/DDBJ databases">
        <authorList>
            <person name="Criscuolo A."/>
        </authorList>
    </citation>
    <scope>NUCLEOTIDE SEQUENCE</scope>
    <source>
        <strain evidence="5">CIP111600</strain>
    </source>
</reference>
<dbReference type="InterPro" id="IPR018060">
    <property type="entry name" value="HTH_AraC"/>
</dbReference>
<keyword evidence="6" id="KW-1185">Reference proteome</keyword>
<keyword evidence="3" id="KW-0804">Transcription</keyword>
<keyword evidence="1" id="KW-0805">Transcription regulation</keyword>
<dbReference type="InterPro" id="IPR018062">
    <property type="entry name" value="HTH_AraC-typ_CS"/>
</dbReference>
<dbReference type="PANTHER" id="PTHR43280">
    <property type="entry name" value="ARAC-FAMILY TRANSCRIPTIONAL REGULATOR"/>
    <property type="match status" value="1"/>
</dbReference>
<evidence type="ECO:0000256" key="2">
    <source>
        <dbReference type="ARBA" id="ARBA00023125"/>
    </source>
</evidence>
<evidence type="ECO:0000259" key="4">
    <source>
        <dbReference type="PROSITE" id="PS01124"/>
    </source>
</evidence>
<gene>
    <name evidence="5" type="primary">araC_5</name>
    <name evidence="5" type="ORF">PAESOLCIP111_01109</name>
</gene>
<protein>
    <submittedName>
        <fullName evidence="5">Arabinose operon regulatory protein</fullName>
    </submittedName>
</protein>
<dbReference type="Pfam" id="PF12833">
    <property type="entry name" value="HTH_18"/>
    <property type="match status" value="1"/>
</dbReference>
<accession>A0A916NNM8</accession>
<evidence type="ECO:0000256" key="1">
    <source>
        <dbReference type="ARBA" id="ARBA00023015"/>
    </source>
</evidence>
<dbReference type="RefSeq" id="WP_218090925.1">
    <property type="nucleotide sequence ID" value="NZ_CAJVAS010000003.1"/>
</dbReference>
<dbReference type="SMART" id="SM00342">
    <property type="entry name" value="HTH_ARAC"/>
    <property type="match status" value="1"/>
</dbReference>
<dbReference type="Pfam" id="PF02311">
    <property type="entry name" value="AraC_binding"/>
    <property type="match status" value="1"/>
</dbReference>
<dbReference type="CDD" id="cd06986">
    <property type="entry name" value="cupin_MmsR-like_N"/>
    <property type="match status" value="1"/>
</dbReference>
<sequence>MEKKYTVSINPHQDNSELNVLFAGQHTTDPSYKVGPKTVGYYLLHFVVSGKGIFRFGNREYKLEQGQVFLIYPGKSFTYESDPHDPWYYRWIGFRGSYADILCSKLSFSPNNPVIVPPSPCETEQTFARIQSILNAGLNGCALEASGLMRMLLGCWLNHAAIKQVKASDAPYVDKAIRFLSQHYDQPITIYQLSRSLGYHRTYFSRVFRERTGLSPSAYLHKIRMEQAKLLLTQPLTIKQVASSVGYSDALFFSNQFKKWSGYSPSEYRLMNASE</sequence>
<organism evidence="5 6">
    <name type="scientific">Paenibacillus solanacearum</name>
    <dbReference type="NCBI Taxonomy" id="2048548"/>
    <lineage>
        <taxon>Bacteria</taxon>
        <taxon>Bacillati</taxon>
        <taxon>Bacillota</taxon>
        <taxon>Bacilli</taxon>
        <taxon>Bacillales</taxon>
        <taxon>Paenibacillaceae</taxon>
        <taxon>Paenibacillus</taxon>
    </lineage>
</organism>
<proteinExistence type="predicted"/>
<dbReference type="PANTHER" id="PTHR43280:SF30">
    <property type="entry name" value="MMSAB OPERON REGULATORY PROTEIN"/>
    <property type="match status" value="1"/>
</dbReference>
<evidence type="ECO:0000256" key="3">
    <source>
        <dbReference type="ARBA" id="ARBA00023163"/>
    </source>
</evidence>
<dbReference type="AlphaFoldDB" id="A0A916NNM8"/>
<comment type="caution">
    <text evidence="5">The sequence shown here is derived from an EMBL/GenBank/DDBJ whole genome shotgun (WGS) entry which is preliminary data.</text>
</comment>
<dbReference type="GO" id="GO:0003700">
    <property type="term" value="F:DNA-binding transcription factor activity"/>
    <property type="evidence" value="ECO:0007669"/>
    <property type="project" value="InterPro"/>
</dbReference>
<dbReference type="InterPro" id="IPR003313">
    <property type="entry name" value="AraC-bd"/>
</dbReference>
<dbReference type="GO" id="GO:0043565">
    <property type="term" value="F:sequence-specific DNA binding"/>
    <property type="evidence" value="ECO:0007669"/>
    <property type="project" value="InterPro"/>
</dbReference>
<name>A0A916NNM8_9BACL</name>